<dbReference type="SMART" id="SM00181">
    <property type="entry name" value="EGF"/>
    <property type="match status" value="1"/>
</dbReference>
<feature type="non-terminal residue" evidence="3">
    <location>
        <position position="195"/>
    </location>
</feature>
<dbReference type="FunFam" id="2.10.25.10:FF:000127">
    <property type="entry name" value="Neurogenic locus notch protein 1"/>
    <property type="match status" value="1"/>
</dbReference>
<dbReference type="Pfam" id="PF00008">
    <property type="entry name" value="EGF"/>
    <property type="match status" value="1"/>
</dbReference>
<proteinExistence type="predicted"/>
<organism evidence="3">
    <name type="scientific">Notodromas monacha</name>
    <dbReference type="NCBI Taxonomy" id="399045"/>
    <lineage>
        <taxon>Eukaryota</taxon>
        <taxon>Metazoa</taxon>
        <taxon>Ecdysozoa</taxon>
        <taxon>Arthropoda</taxon>
        <taxon>Crustacea</taxon>
        <taxon>Oligostraca</taxon>
        <taxon>Ostracoda</taxon>
        <taxon>Podocopa</taxon>
        <taxon>Podocopida</taxon>
        <taxon>Cypridocopina</taxon>
        <taxon>Cypridoidea</taxon>
        <taxon>Cyprididae</taxon>
        <taxon>Notodromas</taxon>
    </lineage>
</organism>
<dbReference type="PROSITE" id="PS00022">
    <property type="entry name" value="EGF_1"/>
    <property type="match status" value="1"/>
</dbReference>
<feature type="non-terminal residue" evidence="3">
    <location>
        <position position="1"/>
    </location>
</feature>
<dbReference type="CDD" id="cd00054">
    <property type="entry name" value="EGF_CA"/>
    <property type="match status" value="1"/>
</dbReference>
<evidence type="ECO:0000256" key="1">
    <source>
        <dbReference type="PROSITE-ProRule" id="PRU00076"/>
    </source>
</evidence>
<keyword evidence="4" id="KW-1185">Reference proteome</keyword>
<dbReference type="InterPro" id="IPR056370">
    <property type="entry name" value="Shg-like_Ig-like"/>
</dbReference>
<reference evidence="3" key="1">
    <citation type="submission" date="2020-11" db="EMBL/GenBank/DDBJ databases">
        <authorList>
            <person name="Tran Van P."/>
        </authorList>
    </citation>
    <scope>NUCLEOTIDE SEQUENCE</scope>
</reference>
<dbReference type="EMBL" id="OA900799">
    <property type="protein sequence ID" value="CAD7285647.1"/>
    <property type="molecule type" value="Genomic_DNA"/>
</dbReference>
<dbReference type="Pfam" id="PF24811">
    <property type="entry name" value="Ig_Shg"/>
    <property type="match status" value="1"/>
</dbReference>
<dbReference type="InterPro" id="IPR000742">
    <property type="entry name" value="EGF"/>
</dbReference>
<dbReference type="PROSITE" id="PS01186">
    <property type="entry name" value="EGF_2"/>
    <property type="match status" value="1"/>
</dbReference>
<evidence type="ECO:0000259" key="2">
    <source>
        <dbReference type="PROSITE" id="PS50026"/>
    </source>
</evidence>
<feature type="disulfide bond" evidence="1">
    <location>
        <begin position="154"/>
        <end position="163"/>
    </location>
</feature>
<accession>A0A7R9GKA6</accession>
<dbReference type="Proteomes" id="UP000678499">
    <property type="component" value="Unassembled WGS sequence"/>
</dbReference>
<name>A0A7R9GKA6_9CRUS</name>
<dbReference type="EMBL" id="CAJPEX010018762">
    <property type="protein sequence ID" value="CAG0925799.1"/>
    <property type="molecule type" value="Genomic_DNA"/>
</dbReference>
<dbReference type="AlphaFoldDB" id="A0A7R9GKA6"/>
<keyword evidence="1" id="KW-0245">EGF-like domain</keyword>
<sequence length="195" mass="21224">GGLTNHAPGNVDVLSVRTVSNKVFEHKTDVRFAVHGSPYLQAWHLNWLLTSHPDELREVLRLDRDVGIEMIGVSECVEESVCDASCLTLVHATTRGYLVGSNRTTLLAVDTWSEPYCSCQLPPLTASASDPCYPNPCRNGGVCKLADVDYKCQCPDGFRGPNCELMELSFTSGSGYALMNSLPACNDTEIVVDVL</sequence>
<protein>
    <recommendedName>
        <fullName evidence="2">EGF-like domain-containing protein</fullName>
    </recommendedName>
</protein>
<feature type="domain" description="EGF-like" evidence="2">
    <location>
        <begin position="128"/>
        <end position="164"/>
    </location>
</feature>
<dbReference type="OrthoDB" id="6252479at2759"/>
<dbReference type="SUPFAM" id="SSF57196">
    <property type="entry name" value="EGF/Laminin"/>
    <property type="match status" value="1"/>
</dbReference>
<evidence type="ECO:0000313" key="3">
    <source>
        <dbReference type="EMBL" id="CAD7285647.1"/>
    </source>
</evidence>
<evidence type="ECO:0000313" key="4">
    <source>
        <dbReference type="Proteomes" id="UP000678499"/>
    </source>
</evidence>
<dbReference type="Gene3D" id="2.10.25.10">
    <property type="entry name" value="Laminin"/>
    <property type="match status" value="1"/>
</dbReference>
<gene>
    <name evidence="3" type="ORF">NMOB1V02_LOCUS13249</name>
</gene>
<keyword evidence="1" id="KW-1015">Disulfide bond</keyword>
<comment type="caution">
    <text evidence="1">Lacks conserved residue(s) required for the propagation of feature annotation.</text>
</comment>
<dbReference type="PROSITE" id="PS50026">
    <property type="entry name" value="EGF_3"/>
    <property type="match status" value="1"/>
</dbReference>